<accession>A0A150KNN8</accession>
<dbReference type="OrthoDB" id="2111682at2"/>
<keyword evidence="2" id="KW-1185">Reference proteome</keyword>
<evidence type="ECO:0000313" key="1">
    <source>
        <dbReference type="EMBL" id="KYD00153.1"/>
    </source>
</evidence>
<protein>
    <submittedName>
        <fullName evidence="1">Uncharacterized protein</fullName>
    </submittedName>
</protein>
<dbReference type="Pfam" id="PF10710">
    <property type="entry name" value="DUF2512"/>
    <property type="match status" value="1"/>
</dbReference>
<comment type="caution">
    <text evidence="1">The sequence shown here is derived from an EMBL/GenBank/DDBJ whole genome shotgun (WGS) entry which is preliminary data.</text>
</comment>
<dbReference type="GeneID" id="62500202"/>
<dbReference type="InterPro" id="IPR019649">
    <property type="entry name" value="DUF2512"/>
</dbReference>
<dbReference type="STRING" id="46224.B4102_1165"/>
<dbReference type="Proteomes" id="UP000075666">
    <property type="component" value="Unassembled WGS sequence"/>
</dbReference>
<evidence type="ECO:0000313" key="2">
    <source>
        <dbReference type="Proteomes" id="UP000075666"/>
    </source>
</evidence>
<name>A0A150KNN8_9BACI</name>
<reference evidence="1 2" key="1">
    <citation type="submission" date="2016-01" db="EMBL/GenBank/DDBJ databases">
        <title>Genome Sequences of Twelve Sporeforming Bacillus Species Isolated from Foods.</title>
        <authorList>
            <person name="Berendsen E.M."/>
            <person name="Wells-Bennik M.H."/>
            <person name="Krawcyk A.O."/>
            <person name="De Jong A."/>
            <person name="Holsappel S."/>
            <person name="Eijlander R.T."/>
            <person name="Kuipers O.P."/>
        </authorList>
    </citation>
    <scope>NUCLEOTIDE SEQUENCE [LARGE SCALE GENOMIC DNA]</scope>
    <source>
        <strain evidence="1 2">B4102</strain>
    </source>
</reference>
<dbReference type="RefSeq" id="WP_066233443.1">
    <property type="nucleotide sequence ID" value="NZ_JALKTV010000003.1"/>
</dbReference>
<dbReference type="PATRIC" id="fig|46224.3.peg.3895"/>
<sequence length="153" mass="17290">MKHIKAMAIKFVATIVVLFVILDVIFGMSFTNVFFISLVLSVVSYLVGDIGILSRTNNTVATIADFGLSLIVIWFLSAALTFENRTPLFIISLISAAAIALVEIVFHKYVSSYTFEKESDDFLPKHRYYYSNNYQTEASKDITPEIEKNKENK</sequence>
<dbReference type="AlphaFoldDB" id="A0A150KNN8"/>
<gene>
    <name evidence="1" type="ORF">B4102_1165</name>
</gene>
<dbReference type="EMBL" id="LQYN01000073">
    <property type="protein sequence ID" value="KYD00153.1"/>
    <property type="molecule type" value="Genomic_DNA"/>
</dbReference>
<proteinExistence type="predicted"/>
<organism evidence="1 2">
    <name type="scientific">Heyndrickxia sporothermodurans</name>
    <dbReference type="NCBI Taxonomy" id="46224"/>
    <lineage>
        <taxon>Bacteria</taxon>
        <taxon>Bacillati</taxon>
        <taxon>Bacillota</taxon>
        <taxon>Bacilli</taxon>
        <taxon>Bacillales</taxon>
        <taxon>Bacillaceae</taxon>
        <taxon>Heyndrickxia</taxon>
    </lineage>
</organism>